<comment type="caution">
    <text evidence="1">The sequence shown here is derived from an EMBL/GenBank/DDBJ whole genome shotgun (WGS) entry which is preliminary data.</text>
</comment>
<keyword evidence="2" id="KW-1185">Reference proteome</keyword>
<dbReference type="Proteomes" id="UP001595833">
    <property type="component" value="Unassembled WGS sequence"/>
</dbReference>
<evidence type="ECO:0000313" key="2">
    <source>
        <dbReference type="Proteomes" id="UP001595833"/>
    </source>
</evidence>
<organism evidence="1 2">
    <name type="scientific">Saccharothrix xinjiangensis</name>
    <dbReference type="NCBI Taxonomy" id="204798"/>
    <lineage>
        <taxon>Bacteria</taxon>
        <taxon>Bacillati</taxon>
        <taxon>Actinomycetota</taxon>
        <taxon>Actinomycetes</taxon>
        <taxon>Pseudonocardiales</taxon>
        <taxon>Pseudonocardiaceae</taxon>
        <taxon>Saccharothrix</taxon>
    </lineage>
</organism>
<accession>A0ABV9XW99</accession>
<evidence type="ECO:0000313" key="1">
    <source>
        <dbReference type="EMBL" id="MFC5054411.1"/>
    </source>
</evidence>
<gene>
    <name evidence="1" type="ORF">ACFPFM_11665</name>
</gene>
<dbReference type="RefSeq" id="WP_344034285.1">
    <property type="nucleotide sequence ID" value="NZ_BAAAKE010000001.1"/>
</dbReference>
<reference evidence="2" key="1">
    <citation type="journal article" date="2019" name="Int. J. Syst. Evol. Microbiol.">
        <title>The Global Catalogue of Microorganisms (GCM) 10K type strain sequencing project: providing services to taxonomists for standard genome sequencing and annotation.</title>
        <authorList>
            <consortium name="The Broad Institute Genomics Platform"/>
            <consortium name="The Broad Institute Genome Sequencing Center for Infectious Disease"/>
            <person name="Wu L."/>
            <person name="Ma J."/>
        </authorList>
    </citation>
    <scope>NUCLEOTIDE SEQUENCE [LARGE SCALE GENOMIC DNA]</scope>
    <source>
        <strain evidence="2">KCTC 12848</strain>
    </source>
</reference>
<dbReference type="EMBL" id="JBHSJB010000011">
    <property type="protein sequence ID" value="MFC5054411.1"/>
    <property type="molecule type" value="Genomic_DNA"/>
</dbReference>
<name>A0ABV9XW99_9PSEU</name>
<proteinExistence type="predicted"/>
<sequence>MSGNVEPAELFQGDGPVAVAEHITRLLSQQIQAEEKPAVGEGCENSGYVVVDEVGRLSKRAGVKRIVHLHSRTEALRKLYG</sequence>
<protein>
    <submittedName>
        <fullName evidence="1">Uncharacterized protein</fullName>
    </submittedName>
</protein>